<reference evidence="1 2" key="1">
    <citation type="submission" date="2024-01" db="EMBL/GenBank/DDBJ databases">
        <title>The genomes of 5 underutilized Papilionoideae crops provide insights into root nodulation and disease resistance.</title>
        <authorList>
            <person name="Yuan L."/>
        </authorList>
    </citation>
    <scope>NUCLEOTIDE SEQUENCE [LARGE SCALE GENOMIC DNA]</scope>
    <source>
        <strain evidence="1">LY-2023</strain>
        <tissue evidence="1">Leaf</tissue>
    </source>
</reference>
<organism evidence="1 2">
    <name type="scientific">Clitoria ternatea</name>
    <name type="common">Butterfly pea</name>
    <dbReference type="NCBI Taxonomy" id="43366"/>
    <lineage>
        <taxon>Eukaryota</taxon>
        <taxon>Viridiplantae</taxon>
        <taxon>Streptophyta</taxon>
        <taxon>Embryophyta</taxon>
        <taxon>Tracheophyta</taxon>
        <taxon>Spermatophyta</taxon>
        <taxon>Magnoliopsida</taxon>
        <taxon>eudicotyledons</taxon>
        <taxon>Gunneridae</taxon>
        <taxon>Pentapetalae</taxon>
        <taxon>rosids</taxon>
        <taxon>fabids</taxon>
        <taxon>Fabales</taxon>
        <taxon>Fabaceae</taxon>
        <taxon>Papilionoideae</taxon>
        <taxon>50 kb inversion clade</taxon>
        <taxon>NPAAA clade</taxon>
        <taxon>indigoferoid/millettioid clade</taxon>
        <taxon>Phaseoleae</taxon>
        <taxon>Clitoria</taxon>
    </lineage>
</organism>
<comment type="caution">
    <text evidence="1">The sequence shown here is derived from an EMBL/GenBank/DDBJ whole genome shotgun (WGS) entry which is preliminary data.</text>
</comment>
<sequence length="67" mass="7724">MEVRFGVQVLVWYLVEVQVKVGYLDVVHVNMRVMEHVEVGYLDAVHVKMGVVKHVHMGVVEHVQVDE</sequence>
<keyword evidence="2" id="KW-1185">Reference proteome</keyword>
<dbReference type="Proteomes" id="UP001359559">
    <property type="component" value="Unassembled WGS sequence"/>
</dbReference>
<proteinExistence type="predicted"/>
<evidence type="ECO:0000313" key="1">
    <source>
        <dbReference type="EMBL" id="KAK7293458.1"/>
    </source>
</evidence>
<evidence type="ECO:0000313" key="2">
    <source>
        <dbReference type="Proteomes" id="UP001359559"/>
    </source>
</evidence>
<accession>A0AAN9J8Z3</accession>
<dbReference type="EMBL" id="JAYKXN010000004">
    <property type="protein sequence ID" value="KAK7293458.1"/>
    <property type="molecule type" value="Genomic_DNA"/>
</dbReference>
<gene>
    <name evidence="1" type="ORF">RJT34_16324</name>
</gene>
<name>A0AAN9J8Z3_CLITE</name>
<protein>
    <submittedName>
        <fullName evidence="1">Uncharacterized protein</fullName>
    </submittedName>
</protein>
<dbReference type="AlphaFoldDB" id="A0AAN9J8Z3"/>